<feature type="compositionally biased region" description="Basic and acidic residues" evidence="1">
    <location>
        <begin position="30"/>
        <end position="41"/>
    </location>
</feature>
<accession>A0A6M3JNQ4</accession>
<organism evidence="2">
    <name type="scientific">viral metagenome</name>
    <dbReference type="NCBI Taxonomy" id="1070528"/>
    <lineage>
        <taxon>unclassified sequences</taxon>
        <taxon>metagenomes</taxon>
        <taxon>organismal metagenomes</taxon>
    </lineage>
</organism>
<dbReference type="EMBL" id="MT141876">
    <property type="protein sequence ID" value="QJA71480.1"/>
    <property type="molecule type" value="Genomic_DNA"/>
</dbReference>
<protein>
    <submittedName>
        <fullName evidence="2">Uncharacterized protein</fullName>
    </submittedName>
</protein>
<reference evidence="2" key="1">
    <citation type="submission" date="2020-03" db="EMBL/GenBank/DDBJ databases">
        <title>The deep terrestrial virosphere.</title>
        <authorList>
            <person name="Holmfeldt K."/>
            <person name="Nilsson E."/>
            <person name="Simone D."/>
            <person name="Lopez-Fernandez M."/>
            <person name="Wu X."/>
            <person name="de Brujin I."/>
            <person name="Lundin D."/>
            <person name="Andersson A."/>
            <person name="Bertilsson S."/>
            <person name="Dopson M."/>
        </authorList>
    </citation>
    <scope>NUCLEOTIDE SEQUENCE</scope>
    <source>
        <strain evidence="2">MM415A03163</strain>
    </source>
</reference>
<evidence type="ECO:0000256" key="1">
    <source>
        <dbReference type="SAM" id="MobiDB-lite"/>
    </source>
</evidence>
<evidence type="ECO:0000313" key="2">
    <source>
        <dbReference type="EMBL" id="QJA71480.1"/>
    </source>
</evidence>
<gene>
    <name evidence="2" type="ORF">MM415A03163_0010</name>
</gene>
<dbReference type="AlphaFoldDB" id="A0A6M3JNQ4"/>
<sequence length="87" mass="9668">MLEGKIEEAINLAVEKGMEDKAQYLNNIKQEMEGDGRESKRPIRRVSNRGAGVRVSKADKGKFRHTSPKRSTAIRAGEHAQSSLFGN</sequence>
<proteinExistence type="predicted"/>
<name>A0A6M3JNQ4_9ZZZZ</name>
<feature type="region of interest" description="Disordered" evidence="1">
    <location>
        <begin position="30"/>
        <end position="87"/>
    </location>
</feature>